<evidence type="ECO:0000313" key="2">
    <source>
        <dbReference type="Proteomes" id="UP001178461"/>
    </source>
</evidence>
<gene>
    <name evidence="1" type="ORF">PODLI_1B015507</name>
</gene>
<reference evidence="1" key="1">
    <citation type="submission" date="2022-12" db="EMBL/GenBank/DDBJ databases">
        <authorList>
            <person name="Alioto T."/>
            <person name="Alioto T."/>
            <person name="Gomez Garrido J."/>
        </authorList>
    </citation>
    <scope>NUCLEOTIDE SEQUENCE</scope>
</reference>
<dbReference type="AlphaFoldDB" id="A0AA35KX87"/>
<protein>
    <submittedName>
        <fullName evidence="1">Uncharacterized protein</fullName>
    </submittedName>
</protein>
<keyword evidence="2" id="KW-1185">Reference proteome</keyword>
<name>A0AA35KX87_9SAUR</name>
<organism evidence="1 2">
    <name type="scientific">Podarcis lilfordi</name>
    <name type="common">Lilford's wall lizard</name>
    <dbReference type="NCBI Taxonomy" id="74358"/>
    <lineage>
        <taxon>Eukaryota</taxon>
        <taxon>Metazoa</taxon>
        <taxon>Chordata</taxon>
        <taxon>Craniata</taxon>
        <taxon>Vertebrata</taxon>
        <taxon>Euteleostomi</taxon>
        <taxon>Lepidosauria</taxon>
        <taxon>Squamata</taxon>
        <taxon>Bifurcata</taxon>
        <taxon>Unidentata</taxon>
        <taxon>Episquamata</taxon>
        <taxon>Laterata</taxon>
        <taxon>Lacertibaenia</taxon>
        <taxon>Lacertidae</taxon>
        <taxon>Podarcis</taxon>
    </lineage>
</organism>
<sequence>MLFTNHRALFSAVQWCTLKSQRAEAKRSSLYAVKASGGIWSKITLTSYTKMSNLVACATEQLLCKRKKMVMSVSEFHFVSDRISYYCRVYFGESTSHGFNSKVLVFPDLICT</sequence>
<proteinExistence type="predicted"/>
<dbReference type="Proteomes" id="UP001178461">
    <property type="component" value="Chromosome 10"/>
</dbReference>
<evidence type="ECO:0000313" key="1">
    <source>
        <dbReference type="EMBL" id="CAI5785262.1"/>
    </source>
</evidence>
<accession>A0AA35KX87</accession>
<dbReference type="EMBL" id="OX395135">
    <property type="protein sequence ID" value="CAI5785262.1"/>
    <property type="molecule type" value="Genomic_DNA"/>
</dbReference>